<dbReference type="EMBL" id="MN740695">
    <property type="protein sequence ID" value="QHU08201.1"/>
    <property type="molecule type" value="Genomic_DNA"/>
</dbReference>
<reference evidence="1" key="1">
    <citation type="journal article" date="2020" name="Nature">
        <title>Giant virus diversity and host interactions through global metagenomics.</title>
        <authorList>
            <person name="Schulz F."/>
            <person name="Roux S."/>
            <person name="Paez-Espino D."/>
            <person name="Jungbluth S."/>
            <person name="Walsh D.A."/>
            <person name="Denef V.J."/>
            <person name="McMahon K.D."/>
            <person name="Konstantinidis K.T."/>
            <person name="Eloe-Fadrosh E.A."/>
            <person name="Kyrpides N.C."/>
            <person name="Woyke T."/>
        </authorList>
    </citation>
    <scope>NUCLEOTIDE SEQUENCE</scope>
    <source>
        <strain evidence="1">GVMAG-S-1062768-28</strain>
    </source>
</reference>
<name>A0A6C0JTG9_9ZZZZ</name>
<dbReference type="AlphaFoldDB" id="A0A6C0JTG9"/>
<sequence>MIDCSEEFGDGMLMTTYPILVSDTPNEKYFKPIDVYWHDTKCSIVREEYMPFWKFAADNLTSKNIDYSVEEGRYRDSYYRFKEYCSRDIIDYADTKLDKITEEIIDRAVKHRLSKQDISGAMVCACKNGSLSWVKKIFDKPKFAWTPTYFYLALLYDYICDFFLEHDIVRKSNLSSIFEHAIYFEDNKLLSKLFELCVWNSKMIEELVAQVSQTHQISENTKNIINEALFSLDSDNYHKNIIS</sequence>
<organism evidence="1">
    <name type="scientific">viral metagenome</name>
    <dbReference type="NCBI Taxonomy" id="1070528"/>
    <lineage>
        <taxon>unclassified sequences</taxon>
        <taxon>metagenomes</taxon>
        <taxon>organismal metagenomes</taxon>
    </lineage>
</organism>
<accession>A0A6C0JTG9</accession>
<protein>
    <submittedName>
        <fullName evidence="1">Uncharacterized protein</fullName>
    </submittedName>
</protein>
<evidence type="ECO:0000313" key="1">
    <source>
        <dbReference type="EMBL" id="QHU08201.1"/>
    </source>
</evidence>
<proteinExistence type="predicted"/>